<comment type="caution">
    <text evidence="1">The sequence shown here is derived from an EMBL/GenBank/DDBJ whole genome shotgun (WGS) entry which is preliminary data.</text>
</comment>
<sequence>MPIRSFSSVRPLLPSFLPFPPRSLHAPLLISVRSIHPSTYWIRLTSTLALWPLVLCSVFRLFAYRHVMSTVFASISLSLSLSLSRVSDSRLPLIRSSLNFPRFRFRFISSLSFHSLSSQSTFESFIHSMYSLKYPFPLVIRSLFHRCVLDS</sequence>
<dbReference type="EMBL" id="MU157849">
    <property type="protein sequence ID" value="KAF9528929.1"/>
    <property type="molecule type" value="Genomic_DNA"/>
</dbReference>
<dbReference type="Proteomes" id="UP000807306">
    <property type="component" value="Unassembled WGS sequence"/>
</dbReference>
<evidence type="ECO:0000313" key="2">
    <source>
        <dbReference type="Proteomes" id="UP000807306"/>
    </source>
</evidence>
<protein>
    <submittedName>
        <fullName evidence="1">Uncharacterized protein</fullName>
    </submittedName>
</protein>
<evidence type="ECO:0000313" key="1">
    <source>
        <dbReference type="EMBL" id="KAF9528929.1"/>
    </source>
</evidence>
<dbReference type="AlphaFoldDB" id="A0A9P6EH80"/>
<proteinExistence type="predicted"/>
<gene>
    <name evidence="1" type="ORF">CPB83DRAFT_289734</name>
</gene>
<reference evidence="1" key="1">
    <citation type="submission" date="2020-11" db="EMBL/GenBank/DDBJ databases">
        <authorList>
            <consortium name="DOE Joint Genome Institute"/>
            <person name="Ahrendt S."/>
            <person name="Riley R."/>
            <person name="Andreopoulos W."/>
            <person name="Labutti K."/>
            <person name="Pangilinan J."/>
            <person name="Ruiz-Duenas F.J."/>
            <person name="Barrasa J.M."/>
            <person name="Sanchez-Garcia M."/>
            <person name="Camarero S."/>
            <person name="Miyauchi S."/>
            <person name="Serrano A."/>
            <person name="Linde D."/>
            <person name="Babiker R."/>
            <person name="Drula E."/>
            <person name="Ayuso-Fernandez I."/>
            <person name="Pacheco R."/>
            <person name="Padilla G."/>
            <person name="Ferreira P."/>
            <person name="Barriuso J."/>
            <person name="Kellner H."/>
            <person name="Castanera R."/>
            <person name="Alfaro M."/>
            <person name="Ramirez L."/>
            <person name="Pisabarro A.G."/>
            <person name="Kuo A."/>
            <person name="Tritt A."/>
            <person name="Lipzen A."/>
            <person name="He G."/>
            <person name="Yan M."/>
            <person name="Ng V."/>
            <person name="Cullen D."/>
            <person name="Martin F."/>
            <person name="Rosso M.-N."/>
            <person name="Henrissat B."/>
            <person name="Hibbett D."/>
            <person name="Martinez A.T."/>
            <person name="Grigoriev I.V."/>
        </authorList>
    </citation>
    <scope>NUCLEOTIDE SEQUENCE</scope>
    <source>
        <strain evidence="1">CBS 506.95</strain>
    </source>
</reference>
<accession>A0A9P6EH80</accession>
<name>A0A9P6EH80_9AGAR</name>
<keyword evidence="2" id="KW-1185">Reference proteome</keyword>
<organism evidence="1 2">
    <name type="scientific">Crepidotus variabilis</name>
    <dbReference type="NCBI Taxonomy" id="179855"/>
    <lineage>
        <taxon>Eukaryota</taxon>
        <taxon>Fungi</taxon>
        <taxon>Dikarya</taxon>
        <taxon>Basidiomycota</taxon>
        <taxon>Agaricomycotina</taxon>
        <taxon>Agaricomycetes</taxon>
        <taxon>Agaricomycetidae</taxon>
        <taxon>Agaricales</taxon>
        <taxon>Agaricineae</taxon>
        <taxon>Crepidotaceae</taxon>
        <taxon>Crepidotus</taxon>
    </lineage>
</organism>